<evidence type="ECO:0008006" key="3">
    <source>
        <dbReference type="Google" id="ProtNLM"/>
    </source>
</evidence>
<organism evidence="1 2">
    <name type="scientific">Alicyclobacillus ferrooxydans</name>
    <dbReference type="NCBI Taxonomy" id="471514"/>
    <lineage>
        <taxon>Bacteria</taxon>
        <taxon>Bacillati</taxon>
        <taxon>Bacillota</taxon>
        <taxon>Bacilli</taxon>
        <taxon>Bacillales</taxon>
        <taxon>Alicyclobacillaceae</taxon>
        <taxon>Alicyclobacillus</taxon>
    </lineage>
</organism>
<accession>A0A0P9D1X1</accession>
<gene>
    <name evidence="1" type="ORF">AN477_12025</name>
</gene>
<dbReference type="InterPro" id="IPR021338">
    <property type="entry name" value="DUF2953"/>
</dbReference>
<proteinExistence type="predicted"/>
<protein>
    <recommendedName>
        <fullName evidence="3">DUF2953 domain-containing protein</fullName>
    </recommendedName>
</protein>
<reference evidence="1 2" key="1">
    <citation type="submission" date="2015-09" db="EMBL/GenBank/DDBJ databases">
        <title>Draft genome sequence of Alicyclobacillus ferrooxydans DSM 22381.</title>
        <authorList>
            <person name="Hemp J."/>
        </authorList>
    </citation>
    <scope>NUCLEOTIDE SEQUENCE [LARGE SCALE GENOMIC DNA]</scope>
    <source>
        <strain evidence="1 2">TC-34</strain>
    </source>
</reference>
<sequence length="232" mass="25478">MHMTAYIWLAIILLAVVVLSLSVVTVTVELTQHGATVQGSVRIRALFGLLKVRRELKELHPKLTKEGPAVKSVHQAATKQHQESTLTSSEVWGFVKNWRSYASVLPKAWHPLKRFLRSVQVSEVTVNAVVGTGDVVSTGCLVGAAWGGVGMIIGQVSRLTRFTAKPQLSITPNFQGTLFDAAVHCIARVTLGHAIVGVLRMSLTWVSIQKTLQRLTSRPRKEEKTWNTPSRG</sequence>
<evidence type="ECO:0000313" key="2">
    <source>
        <dbReference type="Proteomes" id="UP000050482"/>
    </source>
</evidence>
<dbReference type="Proteomes" id="UP000050482">
    <property type="component" value="Unassembled WGS sequence"/>
</dbReference>
<dbReference type="PATRIC" id="fig|471514.4.peg.787"/>
<evidence type="ECO:0000313" key="1">
    <source>
        <dbReference type="EMBL" id="KPV43531.1"/>
    </source>
</evidence>
<dbReference type="AlphaFoldDB" id="A0A0P9D1X1"/>
<keyword evidence="2" id="KW-1185">Reference proteome</keyword>
<dbReference type="Pfam" id="PF11167">
    <property type="entry name" value="DUF2953"/>
    <property type="match status" value="1"/>
</dbReference>
<dbReference type="OrthoDB" id="1683589at2"/>
<comment type="caution">
    <text evidence="1">The sequence shown here is derived from an EMBL/GenBank/DDBJ whole genome shotgun (WGS) entry which is preliminary data.</text>
</comment>
<dbReference type="STRING" id="471514.AN477_12025"/>
<name>A0A0P9D1X1_9BACL</name>
<dbReference type="EMBL" id="LJCO01000048">
    <property type="protein sequence ID" value="KPV43531.1"/>
    <property type="molecule type" value="Genomic_DNA"/>
</dbReference>
<dbReference type="RefSeq" id="WP_054969400.1">
    <property type="nucleotide sequence ID" value="NZ_LJCO01000048.1"/>
</dbReference>